<dbReference type="Proteomes" id="UP000234331">
    <property type="component" value="Unassembled WGS sequence"/>
</dbReference>
<name>A0A2I2L1Q5_9ACTN</name>
<protein>
    <submittedName>
        <fullName evidence="2">Uncharacterized protein</fullName>
    </submittedName>
</protein>
<reference evidence="2 3" key="1">
    <citation type="submission" date="2017-06" db="EMBL/GenBank/DDBJ databases">
        <authorList>
            <person name="Kim H.J."/>
            <person name="Triplett B.A."/>
        </authorList>
    </citation>
    <scope>NUCLEOTIDE SEQUENCE [LARGE SCALE GENOMIC DNA]</scope>
    <source>
        <strain evidence="2">FRACA_ARgP5</strain>
    </source>
</reference>
<feature type="compositionally biased region" description="Pro residues" evidence="1">
    <location>
        <begin position="103"/>
        <end position="112"/>
    </location>
</feature>
<evidence type="ECO:0000256" key="1">
    <source>
        <dbReference type="SAM" id="MobiDB-lite"/>
    </source>
</evidence>
<accession>A0A2I2L1Q5</accession>
<dbReference type="AlphaFoldDB" id="A0A2I2L1Q5"/>
<keyword evidence="3" id="KW-1185">Reference proteome</keyword>
<proteinExistence type="predicted"/>
<evidence type="ECO:0000313" key="2">
    <source>
        <dbReference type="EMBL" id="SNQ51850.1"/>
    </source>
</evidence>
<sequence length="112" mass="11668">MFSAGCAILGVTARGLCIGPDGIPDASASGVPWLVHLLDGVFGPVATRPDAAELLRRLGHDDVLTDLPRPEHDGLAEGHAAYDHLMALKDPRRIPPARQVPSPTAPAPDTAP</sequence>
<feature type="region of interest" description="Disordered" evidence="1">
    <location>
        <begin position="91"/>
        <end position="112"/>
    </location>
</feature>
<dbReference type="EMBL" id="FZMO01000551">
    <property type="protein sequence ID" value="SNQ51850.1"/>
    <property type="molecule type" value="Genomic_DNA"/>
</dbReference>
<evidence type="ECO:0000313" key="3">
    <source>
        <dbReference type="Proteomes" id="UP000234331"/>
    </source>
</evidence>
<organism evidence="2 3">
    <name type="scientific">Frankia canadensis</name>
    <dbReference type="NCBI Taxonomy" id="1836972"/>
    <lineage>
        <taxon>Bacteria</taxon>
        <taxon>Bacillati</taxon>
        <taxon>Actinomycetota</taxon>
        <taxon>Actinomycetes</taxon>
        <taxon>Frankiales</taxon>
        <taxon>Frankiaceae</taxon>
        <taxon>Frankia</taxon>
    </lineage>
</organism>
<gene>
    <name evidence="2" type="ORF">FRACA_830013</name>
</gene>